<accession>A0A2K2AK47</accession>
<evidence type="ECO:0000313" key="9">
    <source>
        <dbReference type="EMBL" id="PNT37904.1"/>
    </source>
</evidence>
<feature type="zinc finger region" description="FLZ-type" evidence="6">
    <location>
        <begin position="70"/>
        <end position="114"/>
    </location>
</feature>
<keyword evidence="3" id="KW-0963">Cytoplasm</keyword>
<dbReference type="STRING" id="3694.A0A2K2AK47"/>
<evidence type="ECO:0000256" key="6">
    <source>
        <dbReference type="PROSITE-ProRule" id="PRU01131"/>
    </source>
</evidence>
<dbReference type="OMA" id="DIYMYND"/>
<dbReference type="OrthoDB" id="808673at2759"/>
<dbReference type="AlphaFoldDB" id="A0A2K2AK47"/>
<keyword evidence="4" id="KW-0479">Metal-binding</keyword>
<feature type="region of interest" description="Disordered" evidence="7">
    <location>
        <begin position="1"/>
        <end position="29"/>
    </location>
</feature>
<evidence type="ECO:0000313" key="10">
    <source>
        <dbReference type="Proteomes" id="UP000006729"/>
    </source>
</evidence>
<evidence type="ECO:0000256" key="7">
    <source>
        <dbReference type="SAM" id="MobiDB-lite"/>
    </source>
</evidence>
<dbReference type="InterPro" id="IPR007650">
    <property type="entry name" value="Zf-FLZ_dom"/>
</dbReference>
<evidence type="ECO:0000256" key="5">
    <source>
        <dbReference type="ARBA" id="ARBA00022771"/>
    </source>
</evidence>
<dbReference type="InParanoid" id="A0A2K2AK47"/>
<keyword evidence="5" id="KW-0863">Zinc-finger</keyword>
<evidence type="ECO:0000256" key="4">
    <source>
        <dbReference type="ARBA" id="ARBA00022723"/>
    </source>
</evidence>
<dbReference type="PANTHER" id="PTHR33059:SF4">
    <property type="entry name" value="FCS-LIKE ZINC FINGER 5"/>
    <property type="match status" value="1"/>
</dbReference>
<organism evidence="9 10">
    <name type="scientific">Populus trichocarpa</name>
    <name type="common">Western balsam poplar</name>
    <name type="synonym">Populus balsamifera subsp. trichocarpa</name>
    <dbReference type="NCBI Taxonomy" id="3694"/>
    <lineage>
        <taxon>Eukaryota</taxon>
        <taxon>Viridiplantae</taxon>
        <taxon>Streptophyta</taxon>
        <taxon>Embryophyta</taxon>
        <taxon>Tracheophyta</taxon>
        <taxon>Spermatophyta</taxon>
        <taxon>Magnoliopsida</taxon>
        <taxon>eudicotyledons</taxon>
        <taxon>Gunneridae</taxon>
        <taxon>Pentapetalae</taxon>
        <taxon>rosids</taxon>
        <taxon>fabids</taxon>
        <taxon>Malpighiales</taxon>
        <taxon>Salicaceae</taxon>
        <taxon>Saliceae</taxon>
        <taxon>Populus</taxon>
    </lineage>
</organism>
<dbReference type="Pfam" id="PF04570">
    <property type="entry name" value="zf-FLZ"/>
    <property type="match status" value="1"/>
</dbReference>
<dbReference type="EMBL" id="CM009294">
    <property type="protein sequence ID" value="PNT37904.1"/>
    <property type="molecule type" value="Genomic_DNA"/>
</dbReference>
<name>A0A2K2AK47_POPTR</name>
<comment type="subcellular location">
    <subcellularLocation>
        <location evidence="1">Cytoplasm</location>
    </subcellularLocation>
</comment>
<dbReference type="Proteomes" id="UP000006729">
    <property type="component" value="Chromosome 5"/>
</dbReference>
<evidence type="ECO:0000256" key="1">
    <source>
        <dbReference type="ARBA" id="ARBA00004496"/>
    </source>
</evidence>
<protein>
    <recommendedName>
        <fullName evidence="8">FLZ-type domain-containing protein</fullName>
    </recommendedName>
</protein>
<dbReference type="GO" id="GO:0008270">
    <property type="term" value="F:zinc ion binding"/>
    <property type="evidence" value="ECO:0007669"/>
    <property type="project" value="UniProtKB-KW"/>
</dbReference>
<evidence type="ECO:0000256" key="3">
    <source>
        <dbReference type="ARBA" id="ARBA00022490"/>
    </source>
</evidence>
<feature type="domain" description="FLZ-type" evidence="8">
    <location>
        <begin position="70"/>
        <end position="114"/>
    </location>
</feature>
<keyword evidence="5" id="KW-0862">Zinc</keyword>
<gene>
    <name evidence="9" type="ORF">POPTR_005G212500</name>
</gene>
<reference evidence="9 10" key="1">
    <citation type="journal article" date="2006" name="Science">
        <title>The genome of black cottonwood, Populus trichocarpa (Torr. &amp; Gray).</title>
        <authorList>
            <person name="Tuskan G.A."/>
            <person name="Difazio S."/>
            <person name="Jansson S."/>
            <person name="Bohlmann J."/>
            <person name="Grigoriev I."/>
            <person name="Hellsten U."/>
            <person name="Putnam N."/>
            <person name="Ralph S."/>
            <person name="Rombauts S."/>
            <person name="Salamov A."/>
            <person name="Schein J."/>
            <person name="Sterck L."/>
            <person name="Aerts A."/>
            <person name="Bhalerao R.R."/>
            <person name="Bhalerao R.P."/>
            <person name="Blaudez D."/>
            <person name="Boerjan W."/>
            <person name="Brun A."/>
            <person name="Brunner A."/>
            <person name="Busov V."/>
            <person name="Campbell M."/>
            <person name="Carlson J."/>
            <person name="Chalot M."/>
            <person name="Chapman J."/>
            <person name="Chen G.L."/>
            <person name="Cooper D."/>
            <person name="Coutinho P.M."/>
            <person name="Couturier J."/>
            <person name="Covert S."/>
            <person name="Cronk Q."/>
            <person name="Cunningham R."/>
            <person name="Davis J."/>
            <person name="Degroeve S."/>
            <person name="Dejardin A."/>
            <person name="Depamphilis C."/>
            <person name="Detter J."/>
            <person name="Dirks B."/>
            <person name="Dubchak I."/>
            <person name="Duplessis S."/>
            <person name="Ehlting J."/>
            <person name="Ellis B."/>
            <person name="Gendler K."/>
            <person name="Goodstein D."/>
            <person name="Gribskov M."/>
            <person name="Grimwood J."/>
            <person name="Groover A."/>
            <person name="Gunter L."/>
            <person name="Hamberger B."/>
            <person name="Heinze B."/>
            <person name="Helariutta Y."/>
            <person name="Henrissat B."/>
            <person name="Holligan D."/>
            <person name="Holt R."/>
            <person name="Huang W."/>
            <person name="Islam-Faridi N."/>
            <person name="Jones S."/>
            <person name="Jones-Rhoades M."/>
            <person name="Jorgensen R."/>
            <person name="Joshi C."/>
            <person name="Kangasjarvi J."/>
            <person name="Karlsson J."/>
            <person name="Kelleher C."/>
            <person name="Kirkpatrick R."/>
            <person name="Kirst M."/>
            <person name="Kohler A."/>
            <person name="Kalluri U."/>
            <person name="Larimer F."/>
            <person name="Leebens-Mack J."/>
            <person name="Leple J.C."/>
            <person name="Locascio P."/>
            <person name="Lou Y."/>
            <person name="Lucas S."/>
            <person name="Martin F."/>
            <person name="Montanini B."/>
            <person name="Napoli C."/>
            <person name="Nelson D.R."/>
            <person name="Nelson C."/>
            <person name="Nieminen K."/>
            <person name="Nilsson O."/>
            <person name="Pereda V."/>
            <person name="Peter G."/>
            <person name="Philippe R."/>
            <person name="Pilate G."/>
            <person name="Poliakov A."/>
            <person name="Razumovskaya J."/>
            <person name="Richardson P."/>
            <person name="Rinaldi C."/>
            <person name="Ritland K."/>
            <person name="Rouze P."/>
            <person name="Ryaboy D."/>
            <person name="Schmutz J."/>
            <person name="Schrader J."/>
            <person name="Segerman B."/>
            <person name="Shin H."/>
            <person name="Siddiqui A."/>
            <person name="Sterky F."/>
            <person name="Terry A."/>
            <person name="Tsai C.J."/>
            <person name="Uberbacher E."/>
            <person name="Unneberg P."/>
            <person name="Vahala J."/>
            <person name="Wall K."/>
            <person name="Wessler S."/>
            <person name="Yang G."/>
            <person name="Yin T."/>
            <person name="Douglas C."/>
            <person name="Marra M."/>
            <person name="Sandberg G."/>
            <person name="Van de Peer Y."/>
            <person name="Rokhsar D."/>
        </authorList>
    </citation>
    <scope>NUCLEOTIDE SEQUENCE [LARGE SCALE GENOMIC DNA]</scope>
    <source>
        <strain evidence="10">cv. Nisqually</strain>
    </source>
</reference>
<proteinExistence type="inferred from homology"/>
<dbReference type="PANTHER" id="PTHR33059">
    <property type="entry name" value="FCS-LIKE ZINC FINGER 5"/>
    <property type="match status" value="1"/>
</dbReference>
<dbReference type="Gramene" id="Potri.005G212500.2.v4.1">
    <property type="protein sequence ID" value="Potri.005G212500.2.v4.1"/>
    <property type="gene ID" value="Potri.005G212500.v4.1"/>
</dbReference>
<dbReference type="GO" id="GO:0005737">
    <property type="term" value="C:cytoplasm"/>
    <property type="evidence" value="ECO:0007669"/>
    <property type="project" value="UniProtKB-SubCell"/>
</dbReference>
<keyword evidence="10" id="KW-1185">Reference proteome</keyword>
<evidence type="ECO:0000259" key="8">
    <source>
        <dbReference type="PROSITE" id="PS51795"/>
    </source>
</evidence>
<comment type="similarity">
    <text evidence="2">Belongs to the FLZ family.</text>
</comment>
<sequence length="146" mass="16160">MPGKRSRLTRSQSFGDIGLGNDRLPPRDGGFTADNMAGQFIRRIIAVSPPPPLLPEKEKDIGDGLMETEHFLERCEHCWKRLSQKQDVYMYGDLGAFCSPECRDAQIAIDKAGQEVHGQSIGIRASSSRKDTTGKAVAEVPRLVYN</sequence>
<dbReference type="PROSITE" id="PS51795">
    <property type="entry name" value="ZF_FLZ"/>
    <property type="match status" value="1"/>
</dbReference>
<evidence type="ECO:0000256" key="2">
    <source>
        <dbReference type="ARBA" id="ARBA00009374"/>
    </source>
</evidence>